<dbReference type="Proteomes" id="UP000325313">
    <property type="component" value="Unassembled WGS sequence"/>
</dbReference>
<evidence type="ECO:0000313" key="5">
    <source>
        <dbReference type="Proteomes" id="UP000325313"/>
    </source>
</evidence>
<gene>
    <name evidence="2" type="ORF">PGT21_017730</name>
    <name evidence="3" type="ORF">PGTUg99_023564</name>
</gene>
<evidence type="ECO:0000313" key="2">
    <source>
        <dbReference type="EMBL" id="KAA1084111.1"/>
    </source>
</evidence>
<feature type="chain" id="PRO_5036137365" evidence="1">
    <location>
        <begin position="21"/>
        <end position="195"/>
    </location>
</feature>
<evidence type="ECO:0000313" key="3">
    <source>
        <dbReference type="EMBL" id="KAA1093346.1"/>
    </source>
</evidence>
<sequence>MKRGKYLVLLGLWGIAVTSTNFDFVSTHAGPLLEAYTPHFVVQNEDVNFNELHEYLTRLECTNLSSSSLRGQAEASTTDHTPAQMLTESRRAYTKHLMESPRACPPAMSKSGDCGQSLNMGFDDGSKSEDSVTQKSSKILLATSTTDEYTPKIFKQMSACQVMDELIDYNLDDYFDFMESGARFQSIFKADNGQF</sequence>
<evidence type="ECO:0000256" key="1">
    <source>
        <dbReference type="SAM" id="SignalP"/>
    </source>
</evidence>
<evidence type="ECO:0000313" key="4">
    <source>
        <dbReference type="Proteomes" id="UP000324748"/>
    </source>
</evidence>
<proteinExistence type="predicted"/>
<protein>
    <submittedName>
        <fullName evidence="2">Uncharacterized protein</fullName>
    </submittedName>
</protein>
<dbReference type="EMBL" id="VSWC01000118">
    <property type="protein sequence ID" value="KAA1084111.1"/>
    <property type="molecule type" value="Genomic_DNA"/>
</dbReference>
<dbReference type="AlphaFoldDB" id="A0A5B0N4F0"/>
<name>A0A5B0N4F0_PUCGR</name>
<accession>A0A5B0N4F0</accession>
<keyword evidence="4" id="KW-1185">Reference proteome</keyword>
<dbReference type="Proteomes" id="UP000324748">
    <property type="component" value="Unassembled WGS sequence"/>
</dbReference>
<dbReference type="EMBL" id="VDEP01000375">
    <property type="protein sequence ID" value="KAA1093346.1"/>
    <property type="molecule type" value="Genomic_DNA"/>
</dbReference>
<reference evidence="4 5" key="1">
    <citation type="submission" date="2019-05" db="EMBL/GenBank/DDBJ databases">
        <title>Emergence of the Ug99 lineage of the wheat stem rust pathogen through somatic hybridization.</title>
        <authorList>
            <person name="Li F."/>
            <person name="Upadhyaya N.M."/>
            <person name="Sperschneider J."/>
            <person name="Matny O."/>
            <person name="Nguyen-Phuc H."/>
            <person name="Mago R."/>
            <person name="Raley C."/>
            <person name="Miller M.E."/>
            <person name="Silverstein K.A.T."/>
            <person name="Henningsen E."/>
            <person name="Hirsch C.D."/>
            <person name="Visser B."/>
            <person name="Pretorius Z.A."/>
            <person name="Steffenson B.J."/>
            <person name="Schwessinger B."/>
            <person name="Dodds P.N."/>
            <person name="Figueroa M."/>
        </authorList>
    </citation>
    <scope>NUCLEOTIDE SEQUENCE [LARGE SCALE GENOMIC DNA]</scope>
    <source>
        <strain evidence="2">21-0</strain>
        <strain evidence="3 5">Ug99</strain>
    </source>
</reference>
<feature type="signal peptide" evidence="1">
    <location>
        <begin position="1"/>
        <end position="20"/>
    </location>
</feature>
<comment type="caution">
    <text evidence="2">The sequence shown here is derived from an EMBL/GenBank/DDBJ whole genome shotgun (WGS) entry which is preliminary data.</text>
</comment>
<organism evidence="2 4">
    <name type="scientific">Puccinia graminis f. sp. tritici</name>
    <dbReference type="NCBI Taxonomy" id="56615"/>
    <lineage>
        <taxon>Eukaryota</taxon>
        <taxon>Fungi</taxon>
        <taxon>Dikarya</taxon>
        <taxon>Basidiomycota</taxon>
        <taxon>Pucciniomycotina</taxon>
        <taxon>Pucciniomycetes</taxon>
        <taxon>Pucciniales</taxon>
        <taxon>Pucciniaceae</taxon>
        <taxon>Puccinia</taxon>
    </lineage>
</organism>
<keyword evidence="1" id="KW-0732">Signal</keyword>